<evidence type="ECO:0000313" key="3">
    <source>
        <dbReference type="EMBL" id="GHE04864.1"/>
    </source>
</evidence>
<evidence type="ECO:0000313" key="4">
    <source>
        <dbReference type="Proteomes" id="UP000655443"/>
    </source>
</evidence>
<reference evidence="3" key="1">
    <citation type="journal article" date="2014" name="Int. J. Syst. Evol. Microbiol.">
        <title>Complete genome sequence of Corynebacterium casei LMG S-19264T (=DSM 44701T), isolated from a smear-ripened cheese.</title>
        <authorList>
            <consortium name="US DOE Joint Genome Institute (JGI-PGF)"/>
            <person name="Walter F."/>
            <person name="Albersmeier A."/>
            <person name="Kalinowski J."/>
            <person name="Ruckert C."/>
        </authorList>
    </citation>
    <scope>NUCLEOTIDE SEQUENCE</scope>
    <source>
        <strain evidence="3">JCM 4714</strain>
    </source>
</reference>
<keyword evidence="4" id="KW-1185">Reference proteome</keyword>
<protein>
    <recommendedName>
        <fullName evidence="5">Secreted protein</fullName>
    </recommendedName>
</protein>
<dbReference type="EMBL" id="BMVG01000008">
    <property type="protein sequence ID" value="GHE04864.1"/>
    <property type="molecule type" value="Genomic_DNA"/>
</dbReference>
<name>A0A918YJW1_9ACTN</name>
<evidence type="ECO:0008006" key="5">
    <source>
        <dbReference type="Google" id="ProtNLM"/>
    </source>
</evidence>
<feature type="region of interest" description="Disordered" evidence="1">
    <location>
        <begin position="25"/>
        <end position="149"/>
    </location>
</feature>
<proteinExistence type="predicted"/>
<feature type="signal peptide" evidence="2">
    <location>
        <begin position="1"/>
        <end position="23"/>
    </location>
</feature>
<evidence type="ECO:0000256" key="1">
    <source>
        <dbReference type="SAM" id="MobiDB-lite"/>
    </source>
</evidence>
<keyword evidence="2" id="KW-0732">Signal</keyword>
<evidence type="ECO:0000256" key="2">
    <source>
        <dbReference type="SAM" id="SignalP"/>
    </source>
</evidence>
<sequence>MSGSVAVISTALALLLFIPQARVSDEAAGASSRSSRAAHRPHPKDRRHTSAATTDAAANSSGRGRATKEPRAPLALTYVRTSEPASARGTTIPSTPLSRDRGTASRIRTPAAQGTTTPTRAKPPPEVRILTASESAYPSLSNGDSSRITTGVVSGLRSVEASTRPTMVG</sequence>
<reference evidence="3" key="2">
    <citation type="submission" date="2020-09" db="EMBL/GenBank/DDBJ databases">
        <authorList>
            <person name="Sun Q."/>
            <person name="Ohkuma M."/>
        </authorList>
    </citation>
    <scope>NUCLEOTIDE SEQUENCE</scope>
    <source>
        <strain evidence="3">JCM 4714</strain>
    </source>
</reference>
<dbReference type="AlphaFoldDB" id="A0A918YJW1"/>
<dbReference type="Proteomes" id="UP000655443">
    <property type="component" value="Unassembled WGS sequence"/>
</dbReference>
<organism evidence="3 4">
    <name type="scientific">Streptomyces alanosinicus</name>
    <dbReference type="NCBI Taxonomy" id="68171"/>
    <lineage>
        <taxon>Bacteria</taxon>
        <taxon>Bacillati</taxon>
        <taxon>Actinomycetota</taxon>
        <taxon>Actinomycetes</taxon>
        <taxon>Kitasatosporales</taxon>
        <taxon>Streptomycetaceae</taxon>
        <taxon>Streptomyces</taxon>
    </lineage>
</organism>
<accession>A0A918YJW1</accession>
<feature type="compositionally biased region" description="Polar residues" evidence="1">
    <location>
        <begin position="79"/>
        <end position="97"/>
    </location>
</feature>
<feature type="compositionally biased region" description="Basic residues" evidence="1">
    <location>
        <begin position="36"/>
        <end position="49"/>
    </location>
</feature>
<feature type="compositionally biased region" description="Polar residues" evidence="1">
    <location>
        <begin position="132"/>
        <end position="149"/>
    </location>
</feature>
<gene>
    <name evidence="3" type="ORF">GCM10010339_38050</name>
</gene>
<comment type="caution">
    <text evidence="3">The sequence shown here is derived from an EMBL/GenBank/DDBJ whole genome shotgun (WGS) entry which is preliminary data.</text>
</comment>
<feature type="compositionally biased region" description="Low complexity" evidence="1">
    <location>
        <begin position="50"/>
        <end position="61"/>
    </location>
</feature>
<feature type="chain" id="PRO_5037043969" description="Secreted protein" evidence="2">
    <location>
        <begin position="24"/>
        <end position="169"/>
    </location>
</feature>